<dbReference type="GO" id="GO:0003989">
    <property type="term" value="F:acetyl-CoA carboxylase activity"/>
    <property type="evidence" value="ECO:0007669"/>
    <property type="project" value="InterPro"/>
</dbReference>
<evidence type="ECO:0000256" key="3">
    <source>
        <dbReference type="ARBA" id="ARBA00022741"/>
    </source>
</evidence>
<sequence>MGKGYLNSKCCFSLNCCFSSNWCFNPILFKTPLTSKDGIRSSWKDGISSSMGLSDFFENTSENFLSDNGSVYDIQSSSNNPISRSNNNYPHGEINNRPGSSEPSPDLGIHMPSGGDSSDIGDTGNGALPFEKGRTCGESGESDTPNPEKGNDLPLREDSKDQKLTDGDPALGDSKNQKPKDNDSDQTHSDDSDQTHLDDSDDSDQTHSDDSDQTHLDDSDDSDQTHSDDSDQTHSDDSNQTHSYRGGTPPHIAALWVQCEDCLGLNYKRFLKERNNLCEHCAYHFKMNSPERIEFLIDPDTWDPIDEDMASPDPDPYEWDSEEDNFSEERSAWDSEEDNFSEDPSEWDSKEDNFSEDEDPVGFDLEEDNFSEDPSEWDSKEDNFSEDEDPIGFDLEKDNFSEERSEWDSEEDNFSEERSEWDSEEDNFSEDPSEWDSEEEEGKSYEDRLDSYRRKTGLNEAVQTGVGQLNGIPVAFGIMEFEFMGGSMGSVAGEKIARLVEYATNQSLPLIIVCASGGARMQEGSLSLMQMAKISSALLDRDQSNNKLLYISILTTPTTGGVTASFGTLADIIIAEPNSYIAFAGKRVIEETLKEPIPEGSQEAEPLFEKGILDLIIPRKLLKDVLTEFLKFHDFNPLNSNSIIK</sequence>
<feature type="region of interest" description="Disordered" evidence="8">
    <location>
        <begin position="75"/>
        <end position="246"/>
    </location>
</feature>
<dbReference type="PRINTS" id="PR01070">
    <property type="entry name" value="ACCCTRFRASEB"/>
</dbReference>
<dbReference type="GO" id="GO:0009317">
    <property type="term" value="C:acetyl-CoA carboxylase complex"/>
    <property type="evidence" value="ECO:0007669"/>
    <property type="project" value="InterPro"/>
</dbReference>
<keyword evidence="7" id="KW-0276">Fatty acid metabolism</keyword>
<feature type="binding site" evidence="7">
    <location>
        <position position="278"/>
    </location>
    <ligand>
        <name>Zn(2+)</name>
        <dbReference type="ChEBI" id="CHEBI:29105"/>
    </ligand>
</feature>
<feature type="region of interest" description="Disordered" evidence="8">
    <location>
        <begin position="304"/>
        <end position="446"/>
    </location>
</feature>
<comment type="similarity">
    <text evidence="7">Belongs to the AccD/PCCB family.</text>
</comment>
<dbReference type="GO" id="GO:0009570">
    <property type="term" value="C:chloroplast stroma"/>
    <property type="evidence" value="ECO:0007669"/>
    <property type="project" value="UniProtKB-SubCell"/>
</dbReference>
<accession>A0A2H4RFK2</accession>
<feature type="compositionally biased region" description="Acidic residues" evidence="8">
    <location>
        <begin position="422"/>
        <end position="441"/>
    </location>
</feature>
<feature type="compositionally biased region" description="Low complexity" evidence="8">
    <location>
        <begin position="76"/>
        <end position="88"/>
    </location>
</feature>
<evidence type="ECO:0000256" key="6">
    <source>
        <dbReference type="ARBA" id="ARBA00022840"/>
    </source>
</evidence>
<dbReference type="PANTHER" id="PTHR42995">
    <property type="entry name" value="ACETYL-COENZYME A CARBOXYLASE CARBOXYL TRANSFERASE SUBUNIT BETA, CHLOROPLASTIC"/>
    <property type="match status" value="1"/>
</dbReference>
<comment type="subunit">
    <text evidence="1">Acetyl-CoA carboxylase is a heterohexamer composed of biotin carboxyl carrier protein, biotin carboxylase and 2 subunits each of ACCase subunit alpha and ACCase plastid-coded subunit beta (accD).</text>
</comment>
<evidence type="ECO:0000256" key="2">
    <source>
        <dbReference type="ARBA" id="ARBA00022679"/>
    </source>
</evidence>
<protein>
    <recommendedName>
        <fullName evidence="7">Acetyl-coenzyme A carboxylase carboxyl transferase subunit beta, chloroplastic</fullName>
        <shortName evidence="7">ACCase subunit beta</shortName>
        <shortName evidence="7">Acetyl-CoA carboxylase carboxyltransferase subunit beta</shortName>
        <ecNumber evidence="7">2.1.3.15</ecNumber>
    </recommendedName>
</protein>
<reference evidence="10" key="1">
    <citation type="journal article" date="2017" name="Front. Plant Sci.">
        <title>Plastome Rearrangements in the "Adenocalymma-Neojobertia" Clade (Bignonieae, Bignoniaceae) and Its Phylogenetic Implications.</title>
        <authorList>
            <person name="Fonseca L.H.M."/>
            <person name="Lohmann L.G."/>
        </authorList>
    </citation>
    <scope>NUCLEOTIDE SEQUENCE</scope>
</reference>
<feature type="binding site" evidence="7">
    <location>
        <position position="262"/>
    </location>
    <ligand>
        <name>Zn(2+)</name>
        <dbReference type="ChEBI" id="CHEBI:29105"/>
    </ligand>
</feature>
<keyword evidence="4 7" id="KW-0863">Zinc-finger</keyword>
<keyword evidence="5 7" id="KW-0862">Zinc</keyword>
<evidence type="ECO:0000256" key="1">
    <source>
        <dbReference type="ARBA" id="ARBA00011842"/>
    </source>
</evidence>
<dbReference type="GO" id="GO:0006633">
    <property type="term" value="P:fatty acid biosynthetic process"/>
    <property type="evidence" value="ECO:0007669"/>
    <property type="project" value="UniProtKB-KW"/>
</dbReference>
<dbReference type="UniPathway" id="UPA00655">
    <property type="reaction ID" value="UER00711"/>
</dbReference>
<feature type="compositionally biased region" description="Acidic residues" evidence="8">
    <location>
        <begin position="354"/>
        <end position="376"/>
    </location>
</feature>
<dbReference type="PROSITE" id="PS50980">
    <property type="entry name" value="COA_CT_NTER"/>
    <property type="match status" value="1"/>
</dbReference>
<geneLocation type="chloroplast" evidence="10"/>
<comment type="subcellular location">
    <subcellularLocation>
        <location evidence="7">Plastid</location>
        <location evidence="7">Chloroplast stroma</location>
    </subcellularLocation>
</comment>
<keyword evidence="2 7" id="KW-0808">Transferase</keyword>
<feature type="compositionally biased region" description="Basic and acidic residues" evidence="8">
    <location>
        <begin position="394"/>
        <end position="407"/>
    </location>
</feature>
<keyword evidence="6 7" id="KW-0067">ATP-binding</keyword>
<comment type="function">
    <text evidence="7">Component of the acetyl coenzyme A carboxylase (ACC) complex. Biotin carboxylase (BC) catalyzes the carboxylation of biotin on its carrier protein (BCCP) and then the CO(2) group is transferred by the transcarboxylase to acetyl-CoA to form malonyl-CoA.</text>
</comment>
<evidence type="ECO:0000256" key="4">
    <source>
        <dbReference type="ARBA" id="ARBA00022771"/>
    </source>
</evidence>
<dbReference type="PANTHER" id="PTHR42995:SF5">
    <property type="entry name" value="ACETYL-COENZYME A CARBOXYLASE CARBOXYL TRANSFERASE SUBUNIT BETA, CHLOROPLASTIC"/>
    <property type="match status" value="1"/>
</dbReference>
<feature type="compositionally biased region" description="Basic and acidic residues" evidence="8">
    <location>
        <begin position="149"/>
        <end position="166"/>
    </location>
</feature>
<dbReference type="GeneID" id="35200998"/>
<dbReference type="GO" id="GO:2001295">
    <property type="term" value="P:malonyl-CoA biosynthetic process"/>
    <property type="evidence" value="ECO:0007669"/>
    <property type="project" value="UniProtKB-UniRule"/>
</dbReference>
<keyword evidence="7" id="KW-0444">Lipid biosynthesis</keyword>
<feature type="compositionally biased region" description="Basic and acidic residues" evidence="8">
    <location>
        <begin position="175"/>
        <end position="239"/>
    </location>
</feature>
<feature type="compositionally biased region" description="Acidic residues" evidence="8">
    <location>
        <begin position="334"/>
        <end position="346"/>
    </location>
</feature>
<evidence type="ECO:0000259" key="9">
    <source>
        <dbReference type="PROSITE" id="PS50980"/>
    </source>
</evidence>
<keyword evidence="3 7" id="KW-0547">Nucleotide-binding</keyword>
<keyword evidence="10" id="KW-0934">Plastid</keyword>
<feature type="binding site" evidence="7">
    <location>
        <position position="281"/>
    </location>
    <ligand>
        <name>Zn(2+)</name>
        <dbReference type="ChEBI" id="CHEBI:29105"/>
    </ligand>
</feature>
<dbReference type="GO" id="GO:0016743">
    <property type="term" value="F:carboxyl- or carbamoyltransferase activity"/>
    <property type="evidence" value="ECO:0007669"/>
    <property type="project" value="UniProtKB-UniRule"/>
</dbReference>
<dbReference type="SUPFAM" id="SSF52096">
    <property type="entry name" value="ClpP/crotonase"/>
    <property type="match status" value="1"/>
</dbReference>
<name>A0A2H4RFK2_9LAMI</name>
<dbReference type="GO" id="GO:0008270">
    <property type="term" value="F:zinc ion binding"/>
    <property type="evidence" value="ECO:0007669"/>
    <property type="project" value="UniProtKB-UniRule"/>
</dbReference>
<dbReference type="RefSeq" id="YP_009447038.1">
    <property type="nucleotide sequence ID" value="NC_036500.1"/>
</dbReference>
<comment type="catalytic activity">
    <reaction evidence="7">
        <text>N(6)-carboxybiotinyl-L-lysyl-[protein] + acetyl-CoA = N(6)-biotinyl-L-lysyl-[protein] + malonyl-CoA</text>
        <dbReference type="Rhea" id="RHEA:54728"/>
        <dbReference type="Rhea" id="RHEA-COMP:10505"/>
        <dbReference type="Rhea" id="RHEA-COMP:10506"/>
        <dbReference type="ChEBI" id="CHEBI:57288"/>
        <dbReference type="ChEBI" id="CHEBI:57384"/>
        <dbReference type="ChEBI" id="CHEBI:83144"/>
        <dbReference type="ChEBI" id="CHEBI:83145"/>
        <dbReference type="EC" id="2.1.3.15"/>
    </reaction>
</comment>
<feature type="binding site" evidence="7">
    <location>
        <position position="259"/>
    </location>
    <ligand>
        <name>Zn(2+)</name>
        <dbReference type="ChEBI" id="CHEBI:29105"/>
    </ligand>
</feature>
<feature type="compositionally biased region" description="Low complexity" evidence="8">
    <location>
        <begin position="113"/>
        <end position="126"/>
    </location>
</feature>
<feature type="domain" description="CoA carboxyltransferase N-terminal" evidence="9">
    <location>
        <begin position="384"/>
        <end position="645"/>
    </location>
</feature>
<comment type="pathway">
    <text evidence="7">Lipid metabolism; malonyl-CoA biosynthesis; malonyl-CoA from acetyl-CoA: step 1/1.</text>
</comment>
<keyword evidence="10" id="KW-0150">Chloroplast</keyword>
<keyword evidence="7" id="KW-0275">Fatty acid biosynthesis</keyword>
<comment type="cofactor">
    <cofactor evidence="7">
        <name>Zn(2+)</name>
        <dbReference type="ChEBI" id="CHEBI:29105"/>
    </cofactor>
    <text evidence="7">Binds 1 zinc ion per subunit.</text>
</comment>
<organism evidence="10">
    <name type="scientific">Adenocalymma pedunculatum</name>
    <dbReference type="NCBI Taxonomy" id="2056450"/>
    <lineage>
        <taxon>Eukaryota</taxon>
        <taxon>Viridiplantae</taxon>
        <taxon>Streptophyta</taxon>
        <taxon>Embryophyta</taxon>
        <taxon>Tracheophyta</taxon>
        <taxon>Spermatophyta</taxon>
        <taxon>Magnoliopsida</taxon>
        <taxon>eudicotyledons</taxon>
        <taxon>Gunneridae</taxon>
        <taxon>Pentapetalae</taxon>
        <taxon>asterids</taxon>
        <taxon>lamiids</taxon>
        <taxon>Lamiales</taxon>
        <taxon>Bignoniaceae</taxon>
        <taxon>Bignonieae</taxon>
        <taxon>Adenocalymma</taxon>
    </lineage>
</organism>
<evidence type="ECO:0000256" key="5">
    <source>
        <dbReference type="ARBA" id="ARBA00022833"/>
    </source>
</evidence>
<gene>
    <name evidence="7 10" type="primary">accD</name>
</gene>
<dbReference type="Pfam" id="PF01039">
    <property type="entry name" value="Carboxyl_trans"/>
    <property type="match status" value="1"/>
</dbReference>
<dbReference type="InterPro" id="IPR034733">
    <property type="entry name" value="AcCoA_carboxyl_beta"/>
</dbReference>
<dbReference type="InterPro" id="IPR000438">
    <property type="entry name" value="Acetyl_CoA_COase_Trfase_b_su"/>
</dbReference>
<dbReference type="InterPro" id="IPR011762">
    <property type="entry name" value="COA_CT_N"/>
</dbReference>
<feature type="compositionally biased region" description="Acidic residues" evidence="8">
    <location>
        <begin position="304"/>
        <end position="326"/>
    </location>
</feature>
<dbReference type="Gene3D" id="3.90.226.10">
    <property type="entry name" value="2-enoyl-CoA Hydratase, Chain A, domain 1"/>
    <property type="match status" value="1"/>
</dbReference>
<dbReference type="InterPro" id="IPR029045">
    <property type="entry name" value="ClpP/crotonase-like_dom_sf"/>
</dbReference>
<dbReference type="EMBL" id="MG008313">
    <property type="protein sequence ID" value="ATY48316.1"/>
    <property type="molecule type" value="Genomic_DNA"/>
</dbReference>
<dbReference type="AlphaFoldDB" id="A0A2H4RFK2"/>
<feature type="zinc finger region" description="C4-type" evidence="7">
    <location>
        <begin position="259"/>
        <end position="281"/>
    </location>
</feature>
<dbReference type="EC" id="2.1.3.15" evidence="7"/>
<evidence type="ECO:0000256" key="7">
    <source>
        <dbReference type="HAMAP-Rule" id="MF_01395"/>
    </source>
</evidence>
<dbReference type="GO" id="GO:0005524">
    <property type="term" value="F:ATP binding"/>
    <property type="evidence" value="ECO:0007669"/>
    <property type="project" value="UniProtKB-KW"/>
</dbReference>
<evidence type="ECO:0000256" key="8">
    <source>
        <dbReference type="SAM" id="MobiDB-lite"/>
    </source>
</evidence>
<keyword evidence="7" id="KW-0443">Lipid metabolism</keyword>
<comment type="subunit">
    <text evidence="7">Acetyl-CoA carboxylase is a heterohexamer composed of biotin carboxyl carrier protein, biotin carboxylase and two subunits each of ACCase subunit alpha and ACCase plastid-coded subunit beta (accD).</text>
</comment>
<dbReference type="HAMAP" id="MF_01395">
    <property type="entry name" value="AcetylCoA_CT_beta"/>
    <property type="match status" value="1"/>
</dbReference>
<evidence type="ECO:0000313" key="10">
    <source>
        <dbReference type="EMBL" id="ATY48316.1"/>
    </source>
</evidence>
<proteinExistence type="inferred from homology"/>
<keyword evidence="7" id="KW-0479">Metal-binding</keyword>